<evidence type="ECO:0000259" key="4">
    <source>
        <dbReference type="Pfam" id="PF25053"/>
    </source>
</evidence>
<gene>
    <name evidence="5" type="ORF">K444DRAFT_666783</name>
</gene>
<dbReference type="InterPro" id="IPR027417">
    <property type="entry name" value="P-loop_NTPase"/>
</dbReference>
<proteinExistence type="predicted"/>
<accession>A0A2J6SVK5</accession>
<name>A0A2J6SVK5_9HELO</name>
<dbReference type="STRING" id="1095630.A0A2J6SVK5"/>
<dbReference type="OrthoDB" id="443402at2759"/>
<dbReference type="Pfam" id="PF25053">
    <property type="entry name" value="DUF7791"/>
    <property type="match status" value="1"/>
</dbReference>
<dbReference type="Pfam" id="PF24883">
    <property type="entry name" value="NPHP3_N"/>
    <property type="match status" value="1"/>
</dbReference>
<feature type="region of interest" description="Disordered" evidence="2">
    <location>
        <begin position="1026"/>
        <end position="1060"/>
    </location>
</feature>
<dbReference type="AlphaFoldDB" id="A0A2J6SVK5"/>
<evidence type="ECO:0000256" key="2">
    <source>
        <dbReference type="SAM" id="MobiDB-lite"/>
    </source>
</evidence>
<evidence type="ECO:0000313" key="6">
    <source>
        <dbReference type="Proteomes" id="UP000235371"/>
    </source>
</evidence>
<dbReference type="EMBL" id="KZ613856">
    <property type="protein sequence ID" value="PMD54806.1"/>
    <property type="molecule type" value="Genomic_DNA"/>
</dbReference>
<reference evidence="5 6" key="1">
    <citation type="submission" date="2016-04" db="EMBL/GenBank/DDBJ databases">
        <title>A degradative enzymes factory behind the ericoid mycorrhizal symbiosis.</title>
        <authorList>
            <consortium name="DOE Joint Genome Institute"/>
            <person name="Martino E."/>
            <person name="Morin E."/>
            <person name="Grelet G."/>
            <person name="Kuo A."/>
            <person name="Kohler A."/>
            <person name="Daghino S."/>
            <person name="Barry K."/>
            <person name="Choi C."/>
            <person name="Cichocki N."/>
            <person name="Clum A."/>
            <person name="Copeland A."/>
            <person name="Hainaut M."/>
            <person name="Haridas S."/>
            <person name="Labutti K."/>
            <person name="Lindquist E."/>
            <person name="Lipzen A."/>
            <person name="Khouja H.-R."/>
            <person name="Murat C."/>
            <person name="Ohm R."/>
            <person name="Olson A."/>
            <person name="Spatafora J."/>
            <person name="Veneault-Fourrey C."/>
            <person name="Henrissat B."/>
            <person name="Grigoriev I."/>
            <person name="Martin F."/>
            <person name="Perotto S."/>
        </authorList>
    </citation>
    <scope>NUCLEOTIDE SEQUENCE [LARGE SCALE GENOMIC DNA]</scope>
    <source>
        <strain evidence="5 6">E</strain>
    </source>
</reference>
<dbReference type="Proteomes" id="UP000235371">
    <property type="component" value="Unassembled WGS sequence"/>
</dbReference>
<protein>
    <submittedName>
        <fullName evidence="5">Uncharacterized protein</fullName>
    </submittedName>
</protein>
<feature type="domain" description="Nephrocystin 3-like N-terminal" evidence="3">
    <location>
        <begin position="291"/>
        <end position="468"/>
    </location>
</feature>
<dbReference type="RefSeq" id="XP_024731710.1">
    <property type="nucleotide sequence ID" value="XM_024887222.1"/>
</dbReference>
<sequence>MDPLSALSVAGTIIQFVDFGMKMLSSSVELYTSTQGSLKVSEELKLATGDLQAVLVKLRADAGPENSIPPASSLKSQAEIDEYRDSYLEICNNASLIAGELLRKLSDLKVKDGKHRVCQTLRATIRTAWSKKEILALRERLSTLSASLTPRLLLRMGRFDALDTQTKRILEAILSTNESLSQELVKSLASLICRSECISEDAHHKTRQMIADLRKDITSEATMDVITARVEMLNVRPEKESLLRGVVNRTILEQLSYPHMTNRYEEIEEAHFKTFDWIFCGAEQSDPPWNNFAEWLRQDANIYWINGKAGSGKSTLMKHIYDSRHTAEYLREWDHKRLSTTSQCCISTFFFWNSGTDMQKSQQGLLRSLLFQVLDHNPNIIPLVLPVQWAENYNKPPTLEHQIKTKIWSLRELHKAFERLVEQQQYQMSLCFFVDGLDEFSGDTEQLCLLFRRLEKRSGTAKFCLSSRPWVVFQENLGHCPKLQLQDLTFKDIEIYVRAKLQGSQAFMRLANRDPQLLESLKVEIMEKAQGVFLWVEVVIKQLLRGANNRDSIAQLWTRLRSFPGELYPLYKTLLTQIEPVYFEWASKTFQIMRRTRQLELDPFQKTSITTTSKFPDFLESQQAPPSVSALPLTVVFLLAALCDDAELEVIQEMSKDELEMRCEDTRIHLTARCAGLLEVSVPKGPTTISQGSTIVYMHSTARDFLEQESQWSRIISCTNQSRFSPDLAMLRASVTMLMSKGFSQVNTYTGELSSSIALLGMSQHQKVFKIGFNKDHLRIAEDVVIYAHHADDDDDGSIDDQIKYLEVYNTWRACWIPQSPHITANFKDNNWLLGSTILGLSGYVRSILGNKIKTRQPEISGALLYALCSSEHFEPSVPFPKGKMVRVLLELSSDHVYSLPHALPRLKAGPRWPAAFGALGNIQKSGSTTIITPRLVESYVAVLEAFLAAGIDPTNISGKVPTDYLLSRKSFEHDLFCELSSFKGSVTAGALFYHAEIVFNRSVLAHGMSRITGIAGHYKSETSRKRKLIDESEAGESSRQSEKEGDDSQGVESGTKDKRLKPLVEQGVVSELSGSNDVIFFGRDLCIG</sequence>
<keyword evidence="6" id="KW-1185">Reference proteome</keyword>
<dbReference type="Gene3D" id="3.40.50.300">
    <property type="entry name" value="P-loop containing nucleotide triphosphate hydrolases"/>
    <property type="match status" value="1"/>
</dbReference>
<dbReference type="PANTHER" id="PTHR10039:SF5">
    <property type="entry name" value="NACHT DOMAIN-CONTAINING PROTEIN"/>
    <property type="match status" value="1"/>
</dbReference>
<feature type="domain" description="DUF7791" evidence="4">
    <location>
        <begin position="577"/>
        <end position="740"/>
    </location>
</feature>
<evidence type="ECO:0000256" key="1">
    <source>
        <dbReference type="ARBA" id="ARBA00022737"/>
    </source>
</evidence>
<dbReference type="GeneID" id="36595298"/>
<dbReference type="InParanoid" id="A0A2J6SVK5"/>
<dbReference type="InterPro" id="IPR056884">
    <property type="entry name" value="NPHP3-like_N"/>
</dbReference>
<dbReference type="PANTHER" id="PTHR10039">
    <property type="entry name" value="AMELOGENIN"/>
    <property type="match status" value="1"/>
</dbReference>
<evidence type="ECO:0000313" key="5">
    <source>
        <dbReference type="EMBL" id="PMD54806.1"/>
    </source>
</evidence>
<dbReference type="SUPFAM" id="SSF52540">
    <property type="entry name" value="P-loop containing nucleoside triphosphate hydrolases"/>
    <property type="match status" value="1"/>
</dbReference>
<evidence type="ECO:0000259" key="3">
    <source>
        <dbReference type="Pfam" id="PF24883"/>
    </source>
</evidence>
<organism evidence="5 6">
    <name type="scientific">Hyaloscypha bicolor E</name>
    <dbReference type="NCBI Taxonomy" id="1095630"/>
    <lineage>
        <taxon>Eukaryota</taxon>
        <taxon>Fungi</taxon>
        <taxon>Dikarya</taxon>
        <taxon>Ascomycota</taxon>
        <taxon>Pezizomycotina</taxon>
        <taxon>Leotiomycetes</taxon>
        <taxon>Helotiales</taxon>
        <taxon>Hyaloscyphaceae</taxon>
        <taxon>Hyaloscypha</taxon>
        <taxon>Hyaloscypha bicolor</taxon>
    </lineage>
</organism>
<dbReference type="InterPro" id="IPR056693">
    <property type="entry name" value="DUF7791"/>
</dbReference>
<keyword evidence="1" id="KW-0677">Repeat</keyword>